<organism evidence="7 8">
    <name type="scientific">Cichlidogyrus casuarinus</name>
    <dbReference type="NCBI Taxonomy" id="1844966"/>
    <lineage>
        <taxon>Eukaryota</taxon>
        <taxon>Metazoa</taxon>
        <taxon>Spiralia</taxon>
        <taxon>Lophotrochozoa</taxon>
        <taxon>Platyhelminthes</taxon>
        <taxon>Monogenea</taxon>
        <taxon>Monopisthocotylea</taxon>
        <taxon>Dactylogyridea</taxon>
        <taxon>Ancyrocephalidae</taxon>
        <taxon>Cichlidogyrus</taxon>
    </lineage>
</organism>
<feature type="transmembrane region" description="Helical" evidence="5">
    <location>
        <begin position="747"/>
        <end position="770"/>
    </location>
</feature>
<dbReference type="Pfam" id="PF07782">
    <property type="entry name" value="DC_STAMP"/>
    <property type="match status" value="1"/>
</dbReference>
<feature type="transmembrane region" description="Helical" evidence="5">
    <location>
        <begin position="661"/>
        <end position="681"/>
    </location>
</feature>
<evidence type="ECO:0000256" key="1">
    <source>
        <dbReference type="ARBA" id="ARBA00004141"/>
    </source>
</evidence>
<comment type="subcellular location">
    <subcellularLocation>
        <location evidence="1">Membrane</location>
        <topology evidence="1">Multi-pass membrane protein</topology>
    </subcellularLocation>
</comment>
<dbReference type="EMBL" id="JBJKFK010000204">
    <property type="protein sequence ID" value="KAL3318775.1"/>
    <property type="molecule type" value="Genomic_DNA"/>
</dbReference>
<feature type="transmembrane region" description="Helical" evidence="5">
    <location>
        <begin position="307"/>
        <end position="327"/>
    </location>
</feature>
<dbReference type="AlphaFoldDB" id="A0ABD2QGV6"/>
<keyword evidence="2 5" id="KW-0812">Transmembrane</keyword>
<evidence type="ECO:0000313" key="7">
    <source>
        <dbReference type="EMBL" id="KAL3318775.1"/>
    </source>
</evidence>
<sequence>MNLKDSPDFARIQQVYKCCGIEYPEEWLDEKLNPNKLFPMGCCNRETIMFCAPELQKDYFSQSKSRATNRTLSRDSLPHFSDSCSFALNRRLEYELFNETLPTILMVTLLNLVICYCSFKSIHCTAKIVQKNEKKTSHYFPKSYITNAQIRSVVRDHSLLSPEGRINEAFNDVRERFLQEKLRISWMFRRTKKPIRFVTRFERVDRFKPGQLSTSPFRRMLRCHFPLLEAILYTNGNEVFEFQANAYYGSLSVFIMRALLFLIFGFLMATLVLLPLTRRMHKKELKIERLNEKTVDRLVEFSFRLEFLLRTLIIGIFLVGSIFSLRFRTTLVLILPTMGLNTGRSLVITTLVQNTFDGPVENILDNIETIVGSLRCFSRMIGNMSSITKQIQTDSYDSPGGGGLFLEKLKDEALEFIKMSQEQLMPLEEKTNKLLNFVEDWTRNYKNLFPKSEANLTTEENKAVDKSYDDMLAEMDRNERSFQQKMVENLKLKQDRLLEMINPDVDIKNGFKKVSEVGHQLDSKMRDSVTKICISLLKNKAKSCMFLGGKVCESVSKKVGIFFFLNTMCAAKIKSGCAGSEPRLDDANTLKCIGKSKEFSMQTGLGAAYHQARNNLMKLGTEYLQLNVTVEDVKKLKDLSSISLLEFKDTTYRIFYYTRSFVRLVKAFATMISVLNMLILIKTIKKASKYLKNYMTDLDFDNIYLGTTFDNIDSTRKRSQRAYLRPLKSWEKNKLQYKKVAPTKNEVLATIGPCMITGIVVFGNYIFFLIDKQIYQILDFLRELMYSKMTVTGAQEDNASENFDYDKISKSEDIFSKLLYRFLVKLQEIGRLKLDFSLAKFV</sequence>
<feature type="transmembrane region" description="Helical" evidence="5">
    <location>
        <begin position="254"/>
        <end position="276"/>
    </location>
</feature>
<reference evidence="7 8" key="1">
    <citation type="submission" date="2024-11" db="EMBL/GenBank/DDBJ databases">
        <title>Adaptive evolution of stress response genes in parasites aligns with host niche diversity.</title>
        <authorList>
            <person name="Hahn C."/>
            <person name="Resl P."/>
        </authorList>
    </citation>
    <scope>NUCLEOTIDE SEQUENCE [LARGE SCALE GENOMIC DNA]</scope>
    <source>
        <strain evidence="7">EGGRZ-B1_66</strain>
        <tissue evidence="7">Body</tissue>
    </source>
</reference>
<accession>A0ABD2QGV6</accession>
<dbReference type="PANTHER" id="PTHR21041:SF17">
    <property type="entry name" value="E3 UBIQUITIN-PROTEIN LIGASE DCST1"/>
    <property type="match status" value="1"/>
</dbReference>
<keyword evidence="8" id="KW-1185">Reference proteome</keyword>
<name>A0ABD2QGV6_9PLAT</name>
<dbReference type="InterPro" id="IPR051856">
    <property type="entry name" value="CSR-E3_Ligase_Protein"/>
</dbReference>
<dbReference type="InterPro" id="IPR012858">
    <property type="entry name" value="DC_STAMP-like"/>
</dbReference>
<feature type="domain" description="Dendritic cell-specific transmembrane protein-like" evidence="6">
    <location>
        <begin position="700"/>
        <end position="794"/>
    </location>
</feature>
<evidence type="ECO:0000256" key="2">
    <source>
        <dbReference type="ARBA" id="ARBA00022692"/>
    </source>
</evidence>
<evidence type="ECO:0000256" key="4">
    <source>
        <dbReference type="ARBA" id="ARBA00023136"/>
    </source>
</evidence>
<comment type="caution">
    <text evidence="7">The sequence shown here is derived from an EMBL/GenBank/DDBJ whole genome shotgun (WGS) entry which is preliminary data.</text>
</comment>
<evidence type="ECO:0000256" key="5">
    <source>
        <dbReference type="SAM" id="Phobius"/>
    </source>
</evidence>
<evidence type="ECO:0000313" key="8">
    <source>
        <dbReference type="Proteomes" id="UP001626550"/>
    </source>
</evidence>
<gene>
    <name evidence="7" type="ORF">Ciccas_002559</name>
</gene>
<protein>
    <recommendedName>
        <fullName evidence="6">Dendritic cell-specific transmembrane protein-like domain-containing protein</fullName>
    </recommendedName>
</protein>
<evidence type="ECO:0000259" key="6">
    <source>
        <dbReference type="Pfam" id="PF07782"/>
    </source>
</evidence>
<dbReference type="PANTHER" id="PTHR21041">
    <property type="entry name" value="DENDRITIC CELL-SPECIFIC TRANSMEMBRANE PROTEIN"/>
    <property type="match status" value="1"/>
</dbReference>
<keyword evidence="4 5" id="KW-0472">Membrane</keyword>
<keyword evidence="3 5" id="KW-1133">Transmembrane helix</keyword>
<dbReference type="Proteomes" id="UP001626550">
    <property type="component" value="Unassembled WGS sequence"/>
</dbReference>
<evidence type="ECO:0000256" key="3">
    <source>
        <dbReference type="ARBA" id="ARBA00022989"/>
    </source>
</evidence>
<dbReference type="GO" id="GO:0016020">
    <property type="term" value="C:membrane"/>
    <property type="evidence" value="ECO:0007669"/>
    <property type="project" value="UniProtKB-SubCell"/>
</dbReference>
<proteinExistence type="predicted"/>